<evidence type="ECO:0000259" key="14">
    <source>
        <dbReference type="PROSITE" id="PS50035"/>
    </source>
</evidence>
<evidence type="ECO:0000256" key="4">
    <source>
        <dbReference type="ARBA" id="ARBA00022679"/>
    </source>
</evidence>
<keyword evidence="4" id="KW-0808">Transferase</keyword>
<dbReference type="SUPFAM" id="SSF56024">
    <property type="entry name" value="Phospholipase D/nuclease"/>
    <property type="match status" value="2"/>
</dbReference>
<evidence type="ECO:0000256" key="12">
    <source>
        <dbReference type="NCBIfam" id="TIGR04265"/>
    </source>
</evidence>
<keyword evidence="5 13" id="KW-0812">Transmembrane</keyword>
<dbReference type="NCBIfam" id="TIGR04265">
    <property type="entry name" value="bac_cardiolipin"/>
    <property type="match status" value="1"/>
</dbReference>
<evidence type="ECO:0000313" key="15">
    <source>
        <dbReference type="EMBL" id="MCG2623206.1"/>
    </source>
</evidence>
<evidence type="ECO:0000256" key="1">
    <source>
        <dbReference type="ARBA" id="ARBA00004651"/>
    </source>
</evidence>
<dbReference type="Pfam" id="PF13091">
    <property type="entry name" value="PLDc_2"/>
    <property type="match status" value="2"/>
</dbReference>
<dbReference type="SMART" id="SM00155">
    <property type="entry name" value="PLDc"/>
    <property type="match status" value="2"/>
</dbReference>
<keyword evidence="16" id="KW-1185">Reference proteome</keyword>
<dbReference type="Gene3D" id="3.30.870.10">
    <property type="entry name" value="Endonuclease Chain A"/>
    <property type="match status" value="2"/>
</dbReference>
<evidence type="ECO:0000256" key="7">
    <source>
        <dbReference type="ARBA" id="ARBA00022989"/>
    </source>
</evidence>
<keyword evidence="9 13" id="KW-0472">Membrane</keyword>
<dbReference type="EMBL" id="JAKLTQ010000012">
    <property type="protein sequence ID" value="MCG2623206.1"/>
    <property type="molecule type" value="Genomic_DNA"/>
</dbReference>
<keyword evidence="11" id="KW-1208">Phospholipid metabolism</keyword>
<evidence type="ECO:0000256" key="3">
    <source>
        <dbReference type="ARBA" id="ARBA00022516"/>
    </source>
</evidence>
<keyword evidence="2" id="KW-1003">Cell membrane</keyword>
<dbReference type="InterPro" id="IPR001736">
    <property type="entry name" value="PLipase_D/transphosphatidylase"/>
</dbReference>
<keyword evidence="6" id="KW-0677">Repeat</keyword>
<gene>
    <name evidence="15" type="primary">cls</name>
    <name evidence="15" type="ORF">LVY72_15005</name>
</gene>
<dbReference type="InterPro" id="IPR025202">
    <property type="entry name" value="PLD-like_dom"/>
</dbReference>
<dbReference type="PANTHER" id="PTHR21248">
    <property type="entry name" value="CARDIOLIPIN SYNTHASE"/>
    <property type="match status" value="1"/>
</dbReference>
<evidence type="ECO:0000256" key="13">
    <source>
        <dbReference type="SAM" id="Phobius"/>
    </source>
</evidence>
<dbReference type="RefSeq" id="WP_237822290.1">
    <property type="nucleotide sequence ID" value="NZ_JAKLTQ010000012.1"/>
</dbReference>
<feature type="transmembrane region" description="Helical" evidence="13">
    <location>
        <begin position="14"/>
        <end position="34"/>
    </location>
</feature>
<evidence type="ECO:0000256" key="5">
    <source>
        <dbReference type="ARBA" id="ARBA00022692"/>
    </source>
</evidence>
<evidence type="ECO:0000256" key="10">
    <source>
        <dbReference type="ARBA" id="ARBA00023209"/>
    </source>
</evidence>
<keyword evidence="3" id="KW-0444">Lipid biosynthesis</keyword>
<dbReference type="InterPro" id="IPR027379">
    <property type="entry name" value="CLS_N"/>
</dbReference>
<dbReference type="PANTHER" id="PTHR21248:SF22">
    <property type="entry name" value="PHOSPHOLIPASE D"/>
    <property type="match status" value="1"/>
</dbReference>
<sequence>MLWPLTGLGTFPNWVLAILTVLDTVIRIAALGIVPGNRRPTTAMAWLLAIFLIPLVGLPLFLMFGSFRLSGRRFRQQAEVNQEVVEATQSLTEPRSEREAPVWVHSAAELNRTLGAFPMLDGNTVQLLPGYTESIKAMTEAVRGAREYVNVEFYIMAKDEVTGELFEALQEAAGRGVAVRLLFDHIGTLRVAGYRKFLRWLGASGIQWHRMLPIMPFRGQWRRVDLRNHRKILVVDGHVAFTGSQNLIEPGYLRPSSRRSGREWVELMARLEGPIVTALNVVFATDWYTETDELLKQELFTPATVTETGPMTCQVVPSGPGFQAENNLRLFNTLIYAAVERLSICSPYFVPDDSLLYAITTAAQRGVDVELFVSEQGDQFLVHHAQRSYYQALLQAGVRIYLYPKPMVLHAKFFTVDNTAAVLGSSNMDMRSFSLNLEVSLMMLGDDIVPKLLAVADTYRKVSRELTLDEWVQRPRAERYVDNVCRLTATLQ</sequence>
<comment type="caution">
    <text evidence="15">The sequence shown here is derived from an EMBL/GenBank/DDBJ whole genome shotgun (WGS) entry which is preliminary data.</text>
</comment>
<proteinExistence type="predicted"/>
<feature type="transmembrane region" description="Helical" evidence="13">
    <location>
        <begin position="46"/>
        <end position="67"/>
    </location>
</feature>
<evidence type="ECO:0000256" key="2">
    <source>
        <dbReference type="ARBA" id="ARBA00022475"/>
    </source>
</evidence>
<dbReference type="Proteomes" id="UP001165368">
    <property type="component" value="Unassembled WGS sequence"/>
</dbReference>
<evidence type="ECO:0000313" key="16">
    <source>
        <dbReference type="Proteomes" id="UP001165368"/>
    </source>
</evidence>
<keyword evidence="7 13" id="KW-1133">Transmembrane helix</keyword>
<keyword evidence="10" id="KW-0594">Phospholipid biosynthesis</keyword>
<evidence type="ECO:0000256" key="11">
    <source>
        <dbReference type="ARBA" id="ARBA00023264"/>
    </source>
</evidence>
<dbReference type="CDD" id="cd09158">
    <property type="entry name" value="PLDc_EcCLS_like_2"/>
    <property type="match status" value="1"/>
</dbReference>
<organism evidence="15 16">
    <name type="scientific">Arthrobacter hankyongi</name>
    <dbReference type="NCBI Taxonomy" id="2904801"/>
    <lineage>
        <taxon>Bacteria</taxon>
        <taxon>Bacillati</taxon>
        <taxon>Actinomycetota</taxon>
        <taxon>Actinomycetes</taxon>
        <taxon>Micrococcales</taxon>
        <taxon>Micrococcaceae</taxon>
        <taxon>Arthrobacter</taxon>
    </lineage>
</organism>
<dbReference type="InterPro" id="IPR022924">
    <property type="entry name" value="Cardiolipin_synthase"/>
</dbReference>
<accession>A0ABS9L943</accession>
<dbReference type="EC" id="2.7.8.-" evidence="12"/>
<name>A0ABS9L943_9MICC</name>
<evidence type="ECO:0000256" key="8">
    <source>
        <dbReference type="ARBA" id="ARBA00023098"/>
    </source>
</evidence>
<feature type="domain" description="PLD phosphodiesterase" evidence="14">
    <location>
        <begin position="224"/>
        <end position="251"/>
    </location>
</feature>
<evidence type="ECO:0000256" key="6">
    <source>
        <dbReference type="ARBA" id="ARBA00022737"/>
    </source>
</evidence>
<reference evidence="15" key="1">
    <citation type="submission" date="2022-01" db="EMBL/GenBank/DDBJ databases">
        <authorList>
            <person name="Jo J.-H."/>
            <person name="Im W.-T."/>
        </authorList>
    </citation>
    <scope>NUCLEOTIDE SEQUENCE</scope>
    <source>
        <strain evidence="15">I2-34</strain>
    </source>
</reference>
<dbReference type="Pfam" id="PF13396">
    <property type="entry name" value="PLDc_N"/>
    <property type="match status" value="1"/>
</dbReference>
<comment type="subcellular location">
    <subcellularLocation>
        <location evidence="1">Cell membrane</location>
        <topology evidence="1">Multi-pass membrane protein</topology>
    </subcellularLocation>
</comment>
<dbReference type="PROSITE" id="PS50035">
    <property type="entry name" value="PLD"/>
    <property type="match status" value="2"/>
</dbReference>
<keyword evidence="8" id="KW-0443">Lipid metabolism</keyword>
<evidence type="ECO:0000256" key="9">
    <source>
        <dbReference type="ARBA" id="ARBA00023136"/>
    </source>
</evidence>
<feature type="domain" description="PLD phosphodiesterase" evidence="14">
    <location>
        <begin position="405"/>
        <end position="432"/>
    </location>
</feature>
<protein>
    <recommendedName>
        <fullName evidence="12">Cardiolipin synthase</fullName>
        <ecNumber evidence="12">2.7.8.-</ecNumber>
    </recommendedName>
</protein>